<dbReference type="GO" id="GO:0000981">
    <property type="term" value="F:DNA-binding transcription factor activity, RNA polymerase II-specific"/>
    <property type="evidence" value="ECO:0007669"/>
    <property type="project" value="TreeGrafter"/>
</dbReference>
<name>A0A6P4I6D9_DROKI</name>
<evidence type="ECO:0000256" key="6">
    <source>
        <dbReference type="ARBA" id="ARBA00023242"/>
    </source>
</evidence>
<evidence type="ECO:0000313" key="11">
    <source>
        <dbReference type="RefSeq" id="XP_017019394.1"/>
    </source>
</evidence>
<dbReference type="FunFam" id="1.10.10.10:FF:000016">
    <property type="entry name" value="Forkhead box protein I1"/>
    <property type="match status" value="1"/>
</dbReference>
<evidence type="ECO:0000256" key="2">
    <source>
        <dbReference type="ARBA" id="ARBA00022473"/>
    </source>
</evidence>
<dbReference type="Pfam" id="PF00250">
    <property type="entry name" value="Forkhead"/>
    <property type="match status" value="1"/>
</dbReference>
<evidence type="ECO:0000256" key="5">
    <source>
        <dbReference type="ARBA" id="ARBA00023163"/>
    </source>
</evidence>
<dbReference type="InterPro" id="IPR036388">
    <property type="entry name" value="WH-like_DNA-bd_sf"/>
</dbReference>
<feature type="compositionally biased region" description="Basic residues" evidence="8">
    <location>
        <begin position="186"/>
        <end position="196"/>
    </location>
</feature>
<reference evidence="11" key="1">
    <citation type="submission" date="2025-08" db="UniProtKB">
        <authorList>
            <consortium name="RefSeq"/>
        </authorList>
    </citation>
    <scope>IDENTIFICATION</scope>
    <source>
        <strain evidence="11">14028-0561.14</strain>
        <tissue evidence="11">Whole fly</tissue>
    </source>
</reference>
<evidence type="ECO:0000313" key="10">
    <source>
        <dbReference type="Proteomes" id="UP001652661"/>
    </source>
</evidence>
<dbReference type="GO" id="GO:0030154">
    <property type="term" value="P:cell differentiation"/>
    <property type="evidence" value="ECO:0007669"/>
    <property type="project" value="TreeGrafter"/>
</dbReference>
<evidence type="ECO:0000256" key="8">
    <source>
        <dbReference type="SAM" id="MobiDB-lite"/>
    </source>
</evidence>
<dbReference type="InterPro" id="IPR001766">
    <property type="entry name" value="Fork_head_dom"/>
</dbReference>
<dbReference type="InterPro" id="IPR030456">
    <property type="entry name" value="TF_fork_head_CS_2"/>
</dbReference>
<dbReference type="OrthoDB" id="5954824at2759"/>
<evidence type="ECO:0000256" key="4">
    <source>
        <dbReference type="ARBA" id="ARBA00023125"/>
    </source>
</evidence>
<feature type="DNA-binding region" description="Fork-head" evidence="7">
    <location>
        <begin position="91"/>
        <end position="191"/>
    </location>
</feature>
<keyword evidence="6 7" id="KW-0539">Nucleus</keyword>
<dbReference type="SMART" id="SM00339">
    <property type="entry name" value="FH"/>
    <property type="match status" value="1"/>
</dbReference>
<protein>
    <submittedName>
        <fullName evidence="11">Fork head domain-containing protein L1</fullName>
    </submittedName>
</protein>
<feature type="compositionally biased region" description="Basic and acidic residues" evidence="8">
    <location>
        <begin position="202"/>
        <end position="220"/>
    </location>
</feature>
<evidence type="ECO:0000256" key="1">
    <source>
        <dbReference type="ARBA" id="ARBA00004123"/>
    </source>
</evidence>
<proteinExistence type="predicted"/>
<evidence type="ECO:0000259" key="9">
    <source>
        <dbReference type="PROSITE" id="PS50039"/>
    </source>
</evidence>
<keyword evidence="3" id="KW-0805">Transcription regulation</keyword>
<organism evidence="10 11">
    <name type="scientific">Drosophila kikkawai</name>
    <name type="common">Fruit fly</name>
    <dbReference type="NCBI Taxonomy" id="30033"/>
    <lineage>
        <taxon>Eukaryota</taxon>
        <taxon>Metazoa</taxon>
        <taxon>Ecdysozoa</taxon>
        <taxon>Arthropoda</taxon>
        <taxon>Hexapoda</taxon>
        <taxon>Insecta</taxon>
        <taxon>Pterygota</taxon>
        <taxon>Neoptera</taxon>
        <taxon>Endopterygota</taxon>
        <taxon>Diptera</taxon>
        <taxon>Brachycera</taxon>
        <taxon>Muscomorpha</taxon>
        <taxon>Ephydroidea</taxon>
        <taxon>Drosophilidae</taxon>
        <taxon>Drosophila</taxon>
        <taxon>Sophophora</taxon>
    </lineage>
</organism>
<comment type="subcellular location">
    <subcellularLocation>
        <location evidence="1 7">Nucleus</location>
    </subcellularLocation>
</comment>
<dbReference type="Gene3D" id="1.10.10.10">
    <property type="entry name" value="Winged helix-like DNA-binding domain superfamily/Winged helix DNA-binding domain"/>
    <property type="match status" value="1"/>
</dbReference>
<sequence length="385" mass="42691">MLPSCYANGSAIPDNEDLVNSILANPEYLRAQISPNPMAPSAVGGVGMEGLMCGSFSPAFYYQGIDNFLALHNNIWGLPISFLHNSHRPEKPPFSYIALIAMAISSAPNQRLTLSGIYKFIMDKFPYYRENKQGWQNSIRHNLSLNDCFVKVPRDKNTIEDNDSAGKGSYWMLDSSASDMFEQGNYRRRRTRRQRHCGNSNRYEREAGKDSTDHSERTGEIRSPNDSLNDFDIFCNERPNYSDRITDLHRQYLSVSLGFNSLFNNEARGMRPLSGTTLPEIRESVDDADASVDSPSSSSSKTTQLPLDSASLHEELHSPSAFTPALNRRKEAVSSLGLPILGSSFRGLQDLMVESAGSSPATSPTAPSNRSKTTLFTIDNIIGKP</sequence>
<dbReference type="GO" id="GO:0005634">
    <property type="term" value="C:nucleus"/>
    <property type="evidence" value="ECO:0007669"/>
    <property type="project" value="UniProtKB-SubCell"/>
</dbReference>
<feature type="region of interest" description="Disordered" evidence="8">
    <location>
        <begin position="286"/>
        <end position="306"/>
    </location>
</feature>
<feature type="domain" description="Fork-head" evidence="9">
    <location>
        <begin position="91"/>
        <end position="191"/>
    </location>
</feature>
<dbReference type="PANTHER" id="PTHR11829:SF388">
    <property type="entry name" value="FORK HEAD DOMAIN-CONTAINING PROTEIN L1-RELATED"/>
    <property type="match status" value="1"/>
</dbReference>
<dbReference type="PROSITE" id="PS00658">
    <property type="entry name" value="FORK_HEAD_2"/>
    <property type="match status" value="1"/>
</dbReference>
<dbReference type="Proteomes" id="UP001652661">
    <property type="component" value="Chromosome 3L"/>
</dbReference>
<dbReference type="OMA" id="SLFNNEP"/>
<dbReference type="PRINTS" id="PR00053">
    <property type="entry name" value="FORKHEAD"/>
</dbReference>
<accession>A0A6P4I6D9</accession>
<keyword evidence="5" id="KW-0804">Transcription</keyword>
<dbReference type="GO" id="GO:0000978">
    <property type="term" value="F:RNA polymerase II cis-regulatory region sequence-specific DNA binding"/>
    <property type="evidence" value="ECO:0007669"/>
    <property type="project" value="TreeGrafter"/>
</dbReference>
<dbReference type="InterPro" id="IPR036390">
    <property type="entry name" value="WH_DNA-bd_sf"/>
</dbReference>
<dbReference type="PANTHER" id="PTHR11829">
    <property type="entry name" value="FORKHEAD BOX PROTEIN"/>
    <property type="match status" value="1"/>
</dbReference>
<keyword evidence="2" id="KW-0217">Developmental protein</keyword>
<dbReference type="GO" id="GO:0009653">
    <property type="term" value="P:anatomical structure morphogenesis"/>
    <property type="evidence" value="ECO:0007669"/>
    <property type="project" value="TreeGrafter"/>
</dbReference>
<keyword evidence="10" id="KW-1185">Reference proteome</keyword>
<evidence type="ECO:0000256" key="7">
    <source>
        <dbReference type="PROSITE-ProRule" id="PRU00089"/>
    </source>
</evidence>
<dbReference type="AlphaFoldDB" id="A0A6P4I6D9"/>
<feature type="compositionally biased region" description="Low complexity" evidence="8">
    <location>
        <begin position="291"/>
        <end position="300"/>
    </location>
</feature>
<feature type="region of interest" description="Disordered" evidence="8">
    <location>
        <begin position="182"/>
        <end position="224"/>
    </location>
</feature>
<dbReference type="SUPFAM" id="SSF46785">
    <property type="entry name" value="Winged helix' DNA-binding domain"/>
    <property type="match status" value="1"/>
</dbReference>
<dbReference type="PROSITE" id="PS00657">
    <property type="entry name" value="FORK_HEAD_1"/>
    <property type="match status" value="1"/>
</dbReference>
<evidence type="ECO:0000256" key="3">
    <source>
        <dbReference type="ARBA" id="ARBA00023015"/>
    </source>
</evidence>
<dbReference type="RefSeq" id="XP_017019394.1">
    <property type="nucleotide sequence ID" value="XM_017163905.2"/>
</dbReference>
<dbReference type="InterPro" id="IPR050211">
    <property type="entry name" value="FOX_domain-containing"/>
</dbReference>
<keyword evidence="4 7" id="KW-0238">DNA-binding</keyword>
<gene>
    <name evidence="11" type="primary">FoxL1</name>
</gene>
<dbReference type="InterPro" id="IPR018122">
    <property type="entry name" value="TF_fork_head_CS_1"/>
</dbReference>
<dbReference type="PROSITE" id="PS50039">
    <property type="entry name" value="FORK_HEAD_3"/>
    <property type="match status" value="1"/>
</dbReference>